<dbReference type="Pfam" id="PF03734">
    <property type="entry name" value="YkuD"/>
    <property type="match status" value="1"/>
</dbReference>
<keyword evidence="4" id="KW-0808">Transferase</keyword>
<dbReference type="PROSITE" id="PS52029">
    <property type="entry name" value="LD_TPASE"/>
    <property type="match status" value="1"/>
</dbReference>
<evidence type="ECO:0000256" key="1">
    <source>
        <dbReference type="ARBA" id="ARBA00004752"/>
    </source>
</evidence>
<comment type="pathway">
    <text evidence="1 9">Cell wall biogenesis; peptidoglycan biosynthesis.</text>
</comment>
<dbReference type="GO" id="GO:0071972">
    <property type="term" value="F:peptidoglycan L,D-transpeptidase activity"/>
    <property type="evidence" value="ECO:0007669"/>
    <property type="project" value="TreeGrafter"/>
</dbReference>
<protein>
    <submittedName>
        <fullName evidence="11">L,D-transpeptidase</fullName>
    </submittedName>
</protein>
<dbReference type="InterPro" id="IPR038063">
    <property type="entry name" value="Transpep_catalytic_dom"/>
</dbReference>
<dbReference type="GO" id="GO:0071555">
    <property type="term" value="P:cell wall organization"/>
    <property type="evidence" value="ECO:0007669"/>
    <property type="project" value="UniProtKB-UniRule"/>
</dbReference>
<keyword evidence="12" id="KW-1185">Reference proteome</keyword>
<keyword evidence="7 9" id="KW-0573">Peptidoglycan synthesis</keyword>
<keyword evidence="6 9" id="KW-0133">Cell shape</keyword>
<dbReference type="GO" id="GO:0008360">
    <property type="term" value="P:regulation of cell shape"/>
    <property type="evidence" value="ECO:0007669"/>
    <property type="project" value="UniProtKB-UniRule"/>
</dbReference>
<evidence type="ECO:0000313" key="12">
    <source>
        <dbReference type="Proteomes" id="UP000261704"/>
    </source>
</evidence>
<dbReference type="CDD" id="cd16913">
    <property type="entry name" value="YkuD_like"/>
    <property type="match status" value="1"/>
</dbReference>
<evidence type="ECO:0000256" key="6">
    <source>
        <dbReference type="ARBA" id="ARBA00022960"/>
    </source>
</evidence>
<organism evidence="11 12">
    <name type="scientific">Profundibacter amoris</name>
    <dbReference type="NCBI Taxonomy" id="2171755"/>
    <lineage>
        <taxon>Bacteria</taxon>
        <taxon>Pseudomonadati</taxon>
        <taxon>Pseudomonadota</taxon>
        <taxon>Alphaproteobacteria</taxon>
        <taxon>Rhodobacterales</taxon>
        <taxon>Paracoccaceae</taxon>
        <taxon>Profundibacter</taxon>
    </lineage>
</organism>
<evidence type="ECO:0000256" key="2">
    <source>
        <dbReference type="ARBA" id="ARBA00005992"/>
    </source>
</evidence>
<evidence type="ECO:0000256" key="3">
    <source>
        <dbReference type="ARBA" id="ARBA00022676"/>
    </source>
</evidence>
<reference evidence="11 12" key="1">
    <citation type="submission" date="2018-09" db="EMBL/GenBank/DDBJ databases">
        <title>Profundibacter amoris BAR1 gen. nov., sp. nov., a new member of the Roseobacter clade isolated at Lokis Castle Vent Field on the Arctic Mid-Oceanic Ridge.</title>
        <authorList>
            <person name="Le Moine Bauer S."/>
            <person name="Sjoeberg A.G."/>
            <person name="L'Haridon S."/>
            <person name="Stokke R."/>
            <person name="Roalkvam I."/>
            <person name="Steen I.H."/>
            <person name="Dahle H."/>
        </authorList>
    </citation>
    <scope>NUCLEOTIDE SEQUENCE [LARGE SCALE GENOMIC DNA]</scope>
    <source>
        <strain evidence="11 12">BAR1</strain>
    </source>
</reference>
<dbReference type="GO" id="GO:0018104">
    <property type="term" value="P:peptidoglycan-protein cross-linking"/>
    <property type="evidence" value="ECO:0007669"/>
    <property type="project" value="TreeGrafter"/>
</dbReference>
<dbReference type="InterPro" id="IPR050979">
    <property type="entry name" value="LD-transpeptidase"/>
</dbReference>
<feature type="active site" description="Proton donor/acceptor" evidence="9">
    <location>
        <position position="154"/>
    </location>
</feature>
<dbReference type="Proteomes" id="UP000261704">
    <property type="component" value="Chromosome"/>
</dbReference>
<accession>A0A347UJN2</accession>
<evidence type="ECO:0000256" key="8">
    <source>
        <dbReference type="ARBA" id="ARBA00023316"/>
    </source>
</evidence>
<dbReference type="Gene3D" id="2.40.440.10">
    <property type="entry name" value="L,D-transpeptidase catalytic domain-like"/>
    <property type="match status" value="1"/>
</dbReference>
<dbReference type="OrthoDB" id="9795305at2"/>
<gene>
    <name evidence="11" type="ORF">BAR1_14645</name>
</gene>
<evidence type="ECO:0000256" key="9">
    <source>
        <dbReference type="PROSITE-ProRule" id="PRU01373"/>
    </source>
</evidence>
<sequence>MLNKRQFISTGIAMGGLGLAGANAQTAKPEYTLPEEFLPREVRIRDKLPAGEIHVDPNRFVLYLTLPKRRAIRYTVGVGRGNLYHDGTFYVGAKREWPSWKPTPAMMKREPAAYKNFLPGRRYEKGMPGGPNNPLGARAIYLYDKRGDSYLRIHGTNAPRTIGTAVSNGCARLVNPHVIDLYDRVSEGARVVLYKKANAGPSHS</sequence>
<evidence type="ECO:0000313" key="11">
    <source>
        <dbReference type="EMBL" id="AXX99060.1"/>
    </source>
</evidence>
<evidence type="ECO:0000256" key="4">
    <source>
        <dbReference type="ARBA" id="ARBA00022679"/>
    </source>
</evidence>
<dbReference type="PANTHER" id="PTHR30582:SF24">
    <property type="entry name" value="L,D-TRANSPEPTIDASE ERFK_SRFK-RELATED"/>
    <property type="match status" value="1"/>
</dbReference>
<feature type="active site" description="Nucleophile" evidence="9">
    <location>
        <position position="170"/>
    </location>
</feature>
<dbReference type="RefSeq" id="WP_118943713.1">
    <property type="nucleotide sequence ID" value="NZ_CP032125.1"/>
</dbReference>
<dbReference type="InterPro" id="IPR005490">
    <property type="entry name" value="LD_TPept_cat_dom"/>
</dbReference>
<keyword evidence="5" id="KW-0378">Hydrolase</keyword>
<feature type="domain" description="L,D-TPase catalytic" evidence="10">
    <location>
        <begin position="51"/>
        <end position="194"/>
    </location>
</feature>
<dbReference type="UniPathway" id="UPA00219"/>
<dbReference type="KEGG" id="pamo:BAR1_14645"/>
<dbReference type="PANTHER" id="PTHR30582">
    <property type="entry name" value="L,D-TRANSPEPTIDASE"/>
    <property type="match status" value="1"/>
</dbReference>
<comment type="similarity">
    <text evidence="2">Belongs to the YkuD family.</text>
</comment>
<keyword evidence="8 9" id="KW-0961">Cell wall biogenesis/degradation</keyword>
<evidence type="ECO:0000256" key="5">
    <source>
        <dbReference type="ARBA" id="ARBA00022801"/>
    </source>
</evidence>
<dbReference type="GO" id="GO:0016757">
    <property type="term" value="F:glycosyltransferase activity"/>
    <property type="evidence" value="ECO:0007669"/>
    <property type="project" value="UniProtKB-KW"/>
</dbReference>
<evidence type="ECO:0000259" key="10">
    <source>
        <dbReference type="PROSITE" id="PS52029"/>
    </source>
</evidence>
<dbReference type="AlphaFoldDB" id="A0A347UJN2"/>
<keyword evidence="3" id="KW-0328">Glycosyltransferase</keyword>
<proteinExistence type="inferred from homology"/>
<dbReference type="SUPFAM" id="SSF141523">
    <property type="entry name" value="L,D-transpeptidase catalytic domain-like"/>
    <property type="match status" value="1"/>
</dbReference>
<name>A0A347UJN2_9RHOB</name>
<dbReference type="GO" id="GO:0005576">
    <property type="term" value="C:extracellular region"/>
    <property type="evidence" value="ECO:0007669"/>
    <property type="project" value="TreeGrafter"/>
</dbReference>
<dbReference type="EMBL" id="CP032125">
    <property type="protein sequence ID" value="AXX99060.1"/>
    <property type="molecule type" value="Genomic_DNA"/>
</dbReference>
<evidence type="ECO:0000256" key="7">
    <source>
        <dbReference type="ARBA" id="ARBA00022984"/>
    </source>
</evidence>